<gene>
    <name evidence="8" type="ORF">QJS35_01295</name>
</gene>
<evidence type="ECO:0000256" key="4">
    <source>
        <dbReference type="ARBA" id="ARBA00022679"/>
    </source>
</evidence>
<keyword evidence="4" id="KW-0808">Transferase</keyword>
<proteinExistence type="predicted"/>
<name>A0ABV1KMI8_9BACL</name>
<evidence type="ECO:0000313" key="8">
    <source>
        <dbReference type="EMBL" id="MEQ4481022.1"/>
    </source>
</evidence>
<keyword evidence="8" id="KW-0418">Kinase</keyword>
<dbReference type="SUPFAM" id="SSF158472">
    <property type="entry name" value="HAMP domain-like"/>
    <property type="match status" value="1"/>
</dbReference>
<evidence type="ECO:0000313" key="9">
    <source>
        <dbReference type="Proteomes" id="UP001493487"/>
    </source>
</evidence>
<feature type="transmembrane region" description="Helical" evidence="6">
    <location>
        <begin position="309"/>
        <end position="330"/>
    </location>
</feature>
<feature type="transmembrane region" description="Helical" evidence="6">
    <location>
        <begin position="12"/>
        <end position="36"/>
    </location>
</feature>
<keyword evidence="3" id="KW-0597">Phosphoprotein</keyword>
<feature type="domain" description="HAMP" evidence="7">
    <location>
        <begin position="331"/>
        <end position="383"/>
    </location>
</feature>
<reference evidence="8 9" key="1">
    <citation type="journal article" date="2023" name="Genome Announc.">
        <title>Pan-Genome Analyses of the Genus Cohnella and Proposal of the Novel Species Cohnella silvisoli sp. nov., Isolated from Forest Soil.</title>
        <authorList>
            <person name="Wang C."/>
            <person name="Mao L."/>
            <person name="Bao G."/>
            <person name="Zhu H."/>
        </authorList>
    </citation>
    <scope>NUCLEOTIDE SEQUENCE [LARGE SCALE GENOMIC DNA]</scope>
    <source>
        <strain evidence="8 9">NL03-T5-1</strain>
    </source>
</reference>
<dbReference type="Pfam" id="PF06580">
    <property type="entry name" value="His_kinase"/>
    <property type="match status" value="1"/>
</dbReference>
<dbReference type="SMART" id="SM00304">
    <property type="entry name" value="HAMP"/>
    <property type="match status" value="1"/>
</dbReference>
<keyword evidence="9" id="KW-1185">Reference proteome</keyword>
<evidence type="ECO:0000256" key="3">
    <source>
        <dbReference type="ARBA" id="ARBA00022553"/>
    </source>
</evidence>
<evidence type="ECO:0000256" key="2">
    <source>
        <dbReference type="ARBA" id="ARBA00022475"/>
    </source>
</evidence>
<dbReference type="PANTHER" id="PTHR34220">
    <property type="entry name" value="SENSOR HISTIDINE KINASE YPDA"/>
    <property type="match status" value="1"/>
</dbReference>
<dbReference type="InterPro" id="IPR050640">
    <property type="entry name" value="Bact_2-comp_sensor_kinase"/>
</dbReference>
<sequence length="609" mass="69463">MIARIKRFKTSIMLQLTVSFFVIILLILSLAMGLIYNRVLDIVKVNMEKSTVQALNQTEAGIMQFRDEVEKVSRGIIINSDLQHLMENYGTMTQVERIEHIRPILEHLSQILGNYSFLHSIYIFIEDGQIIEVTNGKATISDNILFQENPVYQKTKLAFPKLVWFGGQSKDEYAVQRSGEDKDQIPNLVTAARGIKSLNVKPQAGTLLLNIRQESIATIFNQLVDSEKSRIYMEEVGGAIIAGDQTEMLGRKTDYFSNIPEDKSYGSFTVKEKDGPVQVIYKKIGQTGWTMVKEIPFEEFVSVTRSIRFIIAIIFGVSLILSLLLFVYWVRRLTSPVQELAAVMRGVERGCFDVRIQSPANNEFGLLGRQFNRMSQSIEDLLQQNQEIAQQKMKQEMIALQAHINPHFLYNTLNTIKSMSIMAQNHSITETVTALGLLLQGIFRNSSAFCSLREEMDFVQTYVKIMNIRYGEQLKLQLTIPDEMLNAPILRFLFQPLIENAVMHGFDGQNDMQIMIGGRFVDVGMELWVRNNGIPLNREVMEWINNTLRNEMFDQERGAYADNYRIGVGLRNVNQRIRLNYGADYGLWLESGEDGETTAIIRVGSVQNS</sequence>
<dbReference type="CDD" id="cd06225">
    <property type="entry name" value="HAMP"/>
    <property type="match status" value="1"/>
</dbReference>
<dbReference type="Pfam" id="PF00672">
    <property type="entry name" value="HAMP"/>
    <property type="match status" value="1"/>
</dbReference>
<dbReference type="GO" id="GO:0016301">
    <property type="term" value="F:kinase activity"/>
    <property type="evidence" value="ECO:0007669"/>
    <property type="project" value="UniProtKB-KW"/>
</dbReference>
<keyword evidence="5 6" id="KW-0472">Membrane</keyword>
<dbReference type="Gene3D" id="6.10.340.10">
    <property type="match status" value="1"/>
</dbReference>
<dbReference type="RefSeq" id="WP_232182675.1">
    <property type="nucleotide sequence ID" value="NZ_JAIOAP010000001.1"/>
</dbReference>
<keyword evidence="2" id="KW-1003">Cell membrane</keyword>
<comment type="caution">
    <text evidence="8">The sequence shown here is derived from an EMBL/GenBank/DDBJ whole genome shotgun (WGS) entry which is preliminary data.</text>
</comment>
<evidence type="ECO:0000259" key="7">
    <source>
        <dbReference type="PROSITE" id="PS50885"/>
    </source>
</evidence>
<dbReference type="Gene3D" id="3.30.565.10">
    <property type="entry name" value="Histidine kinase-like ATPase, C-terminal domain"/>
    <property type="match status" value="1"/>
</dbReference>
<organism evidence="8 9">
    <name type="scientific">Cohnella silvisoli</name>
    <dbReference type="NCBI Taxonomy" id="2873699"/>
    <lineage>
        <taxon>Bacteria</taxon>
        <taxon>Bacillati</taxon>
        <taxon>Bacillota</taxon>
        <taxon>Bacilli</taxon>
        <taxon>Bacillales</taxon>
        <taxon>Paenibacillaceae</taxon>
        <taxon>Cohnella</taxon>
    </lineage>
</organism>
<keyword evidence="6" id="KW-0812">Transmembrane</keyword>
<dbReference type="PROSITE" id="PS50885">
    <property type="entry name" value="HAMP"/>
    <property type="match status" value="1"/>
</dbReference>
<dbReference type="InterPro" id="IPR010559">
    <property type="entry name" value="Sig_transdc_His_kin_internal"/>
</dbReference>
<dbReference type="InterPro" id="IPR036890">
    <property type="entry name" value="HATPase_C_sf"/>
</dbReference>
<dbReference type="PANTHER" id="PTHR34220:SF7">
    <property type="entry name" value="SENSOR HISTIDINE KINASE YPDA"/>
    <property type="match status" value="1"/>
</dbReference>
<keyword evidence="6" id="KW-1133">Transmembrane helix</keyword>
<dbReference type="InterPro" id="IPR003660">
    <property type="entry name" value="HAMP_dom"/>
</dbReference>
<dbReference type="EMBL" id="JASKHM010000001">
    <property type="protein sequence ID" value="MEQ4481022.1"/>
    <property type="molecule type" value="Genomic_DNA"/>
</dbReference>
<dbReference type="SUPFAM" id="SSF55874">
    <property type="entry name" value="ATPase domain of HSP90 chaperone/DNA topoisomerase II/histidine kinase"/>
    <property type="match status" value="1"/>
</dbReference>
<dbReference type="Proteomes" id="UP001493487">
    <property type="component" value="Unassembled WGS sequence"/>
</dbReference>
<evidence type="ECO:0000256" key="1">
    <source>
        <dbReference type="ARBA" id="ARBA00004651"/>
    </source>
</evidence>
<evidence type="ECO:0000256" key="6">
    <source>
        <dbReference type="SAM" id="Phobius"/>
    </source>
</evidence>
<evidence type="ECO:0000256" key="5">
    <source>
        <dbReference type="ARBA" id="ARBA00023136"/>
    </source>
</evidence>
<accession>A0ABV1KMI8</accession>
<comment type="subcellular location">
    <subcellularLocation>
        <location evidence="1">Cell membrane</location>
        <topology evidence="1">Multi-pass membrane protein</topology>
    </subcellularLocation>
</comment>
<protein>
    <submittedName>
        <fullName evidence="8">Histidine kinase</fullName>
    </submittedName>
</protein>